<protein>
    <submittedName>
        <fullName evidence="8">Uncharacterized protein</fullName>
    </submittedName>
</protein>
<sequence length="464" mass="51936">MPPSKCAHSQLTFSPSRNASIVKYEQPSFAARTAATTPSGTTKRTPGLGTSKRQEVHHSQSFPAPLVLPEDELSGDPKCPPQSQRSWITEKNRNKVTPERKTIYFIPPPEIGKDFAFIREWSNPRASAIGDDPKAKDLHPKTRDVLDYLQAFYHGMDVKLLLTPKLEFTADSLPPSNARSRRRALENIWLNTTKELVGIRLRATPEGDFEYQLNLNDLLDVAIEVLPDDAFALFMLVEHDMFEDEEDDFACGRAYGGSRVAVVSSARYNPGLDWKAGVDREHSWPASHCKEYLERVCDEYEAEVGTEGPVSIKRLKGKKGEKELEARDEKIAITGPMYAALKAHSSLPPPNLNPSPATLYGLWLGRVCRTAGHELGHCYGIDHCVYYACSMQGTASIIEDSRQPPYLCPVDLEKVVRTTGTDVLERYEAILAFCGRFEQVHLFAAYAAWVRERIEEINGVVVLD</sequence>
<evidence type="ECO:0000256" key="7">
    <source>
        <dbReference type="SAM" id="MobiDB-lite"/>
    </source>
</evidence>
<accession>A0A9N9KY74</accession>
<comment type="caution">
    <text evidence="8">The sequence shown here is derived from an EMBL/GenBank/DDBJ whole genome shotgun (WGS) entry which is preliminary data.</text>
</comment>
<dbReference type="EMBL" id="CAJVRL010000069">
    <property type="protein sequence ID" value="CAG8956126.1"/>
    <property type="molecule type" value="Genomic_DNA"/>
</dbReference>
<keyword evidence="5" id="KW-0862">Zinc</keyword>
<evidence type="ECO:0000256" key="1">
    <source>
        <dbReference type="ARBA" id="ARBA00001947"/>
    </source>
</evidence>
<dbReference type="GO" id="GO:0046872">
    <property type="term" value="F:metal ion binding"/>
    <property type="evidence" value="ECO:0007669"/>
    <property type="project" value="UniProtKB-KW"/>
</dbReference>
<feature type="region of interest" description="Disordered" evidence="7">
    <location>
        <begin position="29"/>
        <end position="85"/>
    </location>
</feature>
<keyword evidence="4" id="KW-0378">Hydrolase</keyword>
<feature type="compositionally biased region" description="Polar residues" evidence="7">
    <location>
        <begin position="34"/>
        <end position="44"/>
    </location>
</feature>
<keyword evidence="9" id="KW-1185">Reference proteome</keyword>
<dbReference type="SUPFAM" id="SSF55486">
    <property type="entry name" value="Metalloproteases ('zincins'), catalytic domain"/>
    <property type="match status" value="1"/>
</dbReference>
<dbReference type="PANTHER" id="PTHR15910">
    <property type="entry name" value="ARCHAEMETZINCIN"/>
    <property type="match status" value="1"/>
</dbReference>
<gene>
    <name evidence="8" type="ORF">HYFRA_00012043</name>
</gene>
<dbReference type="GO" id="GO:0008237">
    <property type="term" value="F:metallopeptidase activity"/>
    <property type="evidence" value="ECO:0007669"/>
    <property type="project" value="UniProtKB-KW"/>
</dbReference>
<evidence type="ECO:0000313" key="9">
    <source>
        <dbReference type="Proteomes" id="UP000696280"/>
    </source>
</evidence>
<evidence type="ECO:0000256" key="3">
    <source>
        <dbReference type="ARBA" id="ARBA00022723"/>
    </source>
</evidence>
<keyword evidence="6" id="KW-0482">Metalloprotease</keyword>
<dbReference type="AlphaFoldDB" id="A0A9N9KY74"/>
<dbReference type="Proteomes" id="UP000696280">
    <property type="component" value="Unassembled WGS sequence"/>
</dbReference>
<keyword evidence="2" id="KW-0645">Protease</keyword>
<dbReference type="Pfam" id="PF07998">
    <property type="entry name" value="Peptidase_M54"/>
    <property type="match status" value="1"/>
</dbReference>
<evidence type="ECO:0000256" key="6">
    <source>
        <dbReference type="ARBA" id="ARBA00023049"/>
    </source>
</evidence>
<proteinExistence type="predicted"/>
<evidence type="ECO:0000256" key="4">
    <source>
        <dbReference type="ARBA" id="ARBA00022801"/>
    </source>
</evidence>
<dbReference type="InterPro" id="IPR012962">
    <property type="entry name" value="Pept_M54_archaemetzincn"/>
</dbReference>
<dbReference type="PANTHER" id="PTHR15910:SF1">
    <property type="entry name" value="ARCHAEMETZINCIN-2"/>
    <property type="match status" value="1"/>
</dbReference>
<evidence type="ECO:0000256" key="5">
    <source>
        <dbReference type="ARBA" id="ARBA00022833"/>
    </source>
</evidence>
<dbReference type="OrthoDB" id="2365600at2759"/>
<reference evidence="8" key="1">
    <citation type="submission" date="2021-07" db="EMBL/GenBank/DDBJ databases">
        <authorList>
            <person name="Durling M."/>
        </authorList>
    </citation>
    <scope>NUCLEOTIDE SEQUENCE</scope>
</reference>
<dbReference type="GO" id="GO:0006508">
    <property type="term" value="P:proteolysis"/>
    <property type="evidence" value="ECO:0007669"/>
    <property type="project" value="UniProtKB-KW"/>
</dbReference>
<comment type="cofactor">
    <cofactor evidence="1">
        <name>Zn(2+)</name>
        <dbReference type="ChEBI" id="CHEBI:29105"/>
    </cofactor>
</comment>
<dbReference type="InterPro" id="IPR024079">
    <property type="entry name" value="MetalloPept_cat_dom_sf"/>
</dbReference>
<dbReference type="Gene3D" id="3.40.390.10">
    <property type="entry name" value="Collagenase (Catalytic Domain)"/>
    <property type="match status" value="1"/>
</dbReference>
<name>A0A9N9KY74_9HELO</name>
<evidence type="ECO:0000256" key="2">
    <source>
        <dbReference type="ARBA" id="ARBA00022670"/>
    </source>
</evidence>
<dbReference type="CDD" id="cd11375">
    <property type="entry name" value="Peptidase_M54"/>
    <property type="match status" value="1"/>
</dbReference>
<keyword evidence="3" id="KW-0479">Metal-binding</keyword>
<evidence type="ECO:0000313" key="8">
    <source>
        <dbReference type="EMBL" id="CAG8956126.1"/>
    </source>
</evidence>
<organism evidence="8 9">
    <name type="scientific">Hymenoscyphus fraxineus</name>
    <dbReference type="NCBI Taxonomy" id="746836"/>
    <lineage>
        <taxon>Eukaryota</taxon>
        <taxon>Fungi</taxon>
        <taxon>Dikarya</taxon>
        <taxon>Ascomycota</taxon>
        <taxon>Pezizomycotina</taxon>
        <taxon>Leotiomycetes</taxon>
        <taxon>Helotiales</taxon>
        <taxon>Helotiaceae</taxon>
        <taxon>Hymenoscyphus</taxon>
    </lineage>
</organism>